<keyword evidence="1" id="KW-0472">Membrane</keyword>
<reference evidence="2 3" key="1">
    <citation type="journal article" date="2014" name="Nature">
        <title>The genome of the recently domesticated crop plant sugar beet (Beta vulgaris).</title>
        <authorList>
            <person name="Dohm J.C."/>
            <person name="Minoche A.E."/>
            <person name="Holtgrawe D."/>
            <person name="Capella-Gutierrez S."/>
            <person name="Zakrzewski F."/>
            <person name="Tafer H."/>
            <person name="Rupp O."/>
            <person name="Sorensen T.R."/>
            <person name="Stracke R."/>
            <person name="Reinhardt R."/>
            <person name="Goesmann A."/>
            <person name="Kraft T."/>
            <person name="Schulz B."/>
            <person name="Stadler P.F."/>
            <person name="Schmidt T."/>
            <person name="Gabaldon T."/>
            <person name="Lehrach H."/>
            <person name="Weisshaar B."/>
            <person name="Himmelbauer H."/>
        </authorList>
    </citation>
    <scope>NUCLEOTIDE SEQUENCE [LARGE SCALE GENOMIC DNA]</scope>
    <source>
        <tissue evidence="2">Taproot</tissue>
    </source>
</reference>
<dbReference type="OMA" id="QHIERND"/>
<dbReference type="Gramene" id="KMS97200">
    <property type="protein sequence ID" value="KMS97200"/>
    <property type="gene ID" value="BVRB_7g177520"/>
</dbReference>
<keyword evidence="3" id="KW-1185">Reference proteome</keyword>
<dbReference type="Proteomes" id="UP000035740">
    <property type="component" value="Unassembled WGS sequence"/>
</dbReference>
<dbReference type="PANTHER" id="PTHR35463">
    <property type="entry name" value="TRANSMEMBRANE PROTEIN"/>
    <property type="match status" value="1"/>
</dbReference>
<sequence>MATRVSIWTIILVAMVPCLLFFYFGDPQLQEILGKSYIFSSRASHYWNALKLPNIPRFFYFFLPSHIEKNGAQLRPNIEANRGEEREKSKVIEAAEESLAKTQSMMEESAKSAAEVAGEAVHRAADMVKESLSTSTPEVRRPRCEL</sequence>
<accession>A0A0J8E261</accession>
<keyword evidence="1" id="KW-0812">Transmembrane</keyword>
<proteinExistence type="predicted"/>
<evidence type="ECO:0000256" key="1">
    <source>
        <dbReference type="SAM" id="Phobius"/>
    </source>
</evidence>
<feature type="transmembrane region" description="Helical" evidence="1">
    <location>
        <begin position="6"/>
        <end position="25"/>
    </location>
</feature>
<dbReference type="KEGG" id="bvg:104908644"/>
<keyword evidence="1" id="KW-1133">Transmembrane helix</keyword>
<name>A0A0J8E261_BETVV</name>
<gene>
    <name evidence="2" type="ORF">BVRB_7g177520</name>
</gene>
<dbReference type="PANTHER" id="PTHR35463:SF10">
    <property type="entry name" value="TRANSMEMBRANE PROTEIN"/>
    <property type="match status" value="1"/>
</dbReference>
<evidence type="ECO:0000313" key="3">
    <source>
        <dbReference type="Proteomes" id="UP000035740"/>
    </source>
</evidence>
<protein>
    <submittedName>
        <fullName evidence="2">Uncharacterized protein</fullName>
    </submittedName>
</protein>
<evidence type="ECO:0000313" key="2">
    <source>
        <dbReference type="EMBL" id="KMS97200.1"/>
    </source>
</evidence>
<organism evidence="2 3">
    <name type="scientific">Beta vulgaris subsp. vulgaris</name>
    <name type="common">Beet</name>
    <dbReference type="NCBI Taxonomy" id="3555"/>
    <lineage>
        <taxon>Eukaryota</taxon>
        <taxon>Viridiplantae</taxon>
        <taxon>Streptophyta</taxon>
        <taxon>Embryophyta</taxon>
        <taxon>Tracheophyta</taxon>
        <taxon>Spermatophyta</taxon>
        <taxon>Magnoliopsida</taxon>
        <taxon>eudicotyledons</taxon>
        <taxon>Gunneridae</taxon>
        <taxon>Pentapetalae</taxon>
        <taxon>Caryophyllales</taxon>
        <taxon>Chenopodiaceae</taxon>
        <taxon>Betoideae</taxon>
        <taxon>Beta</taxon>
    </lineage>
</organism>
<dbReference type="EMBL" id="KQ090338">
    <property type="protein sequence ID" value="KMS97200.1"/>
    <property type="molecule type" value="Genomic_DNA"/>
</dbReference>
<dbReference type="OrthoDB" id="690661at2759"/>
<dbReference type="AlphaFoldDB" id="A0A0J8E261"/>